<feature type="region of interest" description="Disordered" evidence="2">
    <location>
        <begin position="1"/>
        <end position="29"/>
    </location>
</feature>
<evidence type="ECO:0000256" key="3">
    <source>
        <dbReference type="SAM" id="Phobius"/>
    </source>
</evidence>
<accession>A0ABN2TD99</accession>
<comment type="caution">
    <text evidence="4">The sequence shown here is derived from an EMBL/GenBank/DDBJ whole genome shotgun (WGS) entry which is preliminary data.</text>
</comment>
<keyword evidence="5" id="KW-1185">Reference proteome</keyword>
<evidence type="ECO:0008006" key="6">
    <source>
        <dbReference type="Google" id="ProtNLM"/>
    </source>
</evidence>
<name>A0ABN2TD99_9MICO</name>
<dbReference type="EMBL" id="BAAANO010000013">
    <property type="protein sequence ID" value="GAA2005666.1"/>
    <property type="molecule type" value="Genomic_DNA"/>
</dbReference>
<protein>
    <recommendedName>
        <fullName evidence="6">DUF881 domain-containing protein</fullName>
    </recommendedName>
</protein>
<comment type="similarity">
    <text evidence="1">Belongs to the UPF0749 family.</text>
</comment>
<dbReference type="PANTHER" id="PTHR37313:SF1">
    <property type="entry name" value="UPF0749 PROTEIN RV1823"/>
    <property type="match status" value="1"/>
</dbReference>
<keyword evidence="3" id="KW-0812">Transmembrane</keyword>
<feature type="compositionally biased region" description="Basic and acidic residues" evidence="2">
    <location>
        <begin position="1"/>
        <end position="19"/>
    </location>
</feature>
<gene>
    <name evidence="4" type="ORF">GCM10009755_14280</name>
</gene>
<dbReference type="Gene3D" id="3.30.70.1880">
    <property type="entry name" value="Protein of unknown function DUF881"/>
    <property type="match status" value="1"/>
</dbReference>
<feature type="transmembrane region" description="Helical" evidence="3">
    <location>
        <begin position="98"/>
        <end position="118"/>
    </location>
</feature>
<dbReference type="RefSeq" id="WP_344308301.1">
    <property type="nucleotide sequence ID" value="NZ_BAAANO010000013.1"/>
</dbReference>
<dbReference type="Proteomes" id="UP001500755">
    <property type="component" value="Unassembled WGS sequence"/>
</dbReference>
<evidence type="ECO:0000256" key="2">
    <source>
        <dbReference type="SAM" id="MobiDB-lite"/>
    </source>
</evidence>
<organism evidence="4 5">
    <name type="scientific">Brevibacterium samyangense</name>
    <dbReference type="NCBI Taxonomy" id="366888"/>
    <lineage>
        <taxon>Bacteria</taxon>
        <taxon>Bacillati</taxon>
        <taxon>Actinomycetota</taxon>
        <taxon>Actinomycetes</taxon>
        <taxon>Micrococcales</taxon>
        <taxon>Brevibacteriaceae</taxon>
        <taxon>Brevibacterium</taxon>
    </lineage>
</organism>
<keyword evidence="3" id="KW-0472">Membrane</keyword>
<dbReference type="InterPro" id="IPR010273">
    <property type="entry name" value="DUF881"/>
</dbReference>
<sequence length="342" mass="36056">MGRHDAPGTRRAPRAEHRVPAAGAVSRTVARTASRTASFAAERARRYAERRVISREYDRKPRESFSESLLADLWSRTPEPDYELVKARNLPRSPLSRIAFALMAVVLGFAFTAAVLQLTRVVEGPSAEDALVSRIEDGRVENEELSAANDVRRTAIDDARANVLTDESSRSLDALTAAASIGAVSGPGVRIVLEDQRAADPGAQDTNKVQDIDLQTVTNGLFASGAEAVAVNGHRLTATSSIRSAGGAILVNYDPIGPPFTVEALGPDDLADTFGASPAASYLGLLSSEYGITSTMSPADVELPAAETSAVRYARTPDAGTSAAESTPVPTPDPDSGEDGRQ</sequence>
<keyword evidence="3" id="KW-1133">Transmembrane helix</keyword>
<feature type="region of interest" description="Disordered" evidence="2">
    <location>
        <begin position="308"/>
        <end position="342"/>
    </location>
</feature>
<evidence type="ECO:0000313" key="4">
    <source>
        <dbReference type="EMBL" id="GAA2005666.1"/>
    </source>
</evidence>
<evidence type="ECO:0000313" key="5">
    <source>
        <dbReference type="Proteomes" id="UP001500755"/>
    </source>
</evidence>
<reference evidence="4 5" key="1">
    <citation type="journal article" date="2019" name="Int. J. Syst. Evol. Microbiol.">
        <title>The Global Catalogue of Microorganisms (GCM) 10K type strain sequencing project: providing services to taxonomists for standard genome sequencing and annotation.</title>
        <authorList>
            <consortium name="The Broad Institute Genomics Platform"/>
            <consortium name="The Broad Institute Genome Sequencing Center for Infectious Disease"/>
            <person name="Wu L."/>
            <person name="Ma J."/>
        </authorList>
    </citation>
    <scope>NUCLEOTIDE SEQUENCE [LARGE SCALE GENOMIC DNA]</scope>
    <source>
        <strain evidence="4 5">JCM 14546</strain>
    </source>
</reference>
<dbReference type="Pfam" id="PF05949">
    <property type="entry name" value="DUF881"/>
    <property type="match status" value="1"/>
</dbReference>
<evidence type="ECO:0000256" key="1">
    <source>
        <dbReference type="ARBA" id="ARBA00009108"/>
    </source>
</evidence>
<dbReference type="PANTHER" id="PTHR37313">
    <property type="entry name" value="UPF0749 PROTEIN RV1825"/>
    <property type="match status" value="1"/>
</dbReference>
<proteinExistence type="inferred from homology"/>